<keyword evidence="1" id="KW-0812">Transmembrane</keyword>
<dbReference type="Proteomes" id="UP001163293">
    <property type="component" value="Plasmid unnamed4"/>
</dbReference>
<dbReference type="EMBL" id="CP101189">
    <property type="protein sequence ID" value="UYW00115.1"/>
    <property type="molecule type" value="Genomic_DNA"/>
</dbReference>
<accession>A0AAX3EPY9</accession>
<dbReference type="CDD" id="cd00254">
    <property type="entry name" value="LT-like"/>
    <property type="match status" value="1"/>
</dbReference>
<dbReference type="Gene3D" id="1.10.530.10">
    <property type="match status" value="1"/>
</dbReference>
<keyword evidence="1" id="KW-1133">Transmembrane helix</keyword>
<dbReference type="InterPro" id="IPR023346">
    <property type="entry name" value="Lysozyme-like_dom_sf"/>
</dbReference>
<sequence length="382" mass="37933">MADEATPAGRGNRGLLAVAAAVIVPPVALLVFIMVTLTAVLGSGQSAAAACTPAAARPTASATATASAGAGAETVSVPNGWGPLVEEAAAVSGVPAAVLAAQLNAESGWNPQATSPVGAQGLAQFMPGTWASYGEGDPFDPAAAIKAQGKYMKALMDEVRPLAESSGTDAVSLALAAYNAGPGAVQAAGGIPPFAETQNYVKKILGSGQVNYSPGCTIPVGATIGTLSGEWTDPLPGSIMTSPYGPRPAPPGTAGGVLANFHYGLDLASAGPGGTVVAVTDLKITVATDEGGSTGGGTHVKGHTLDGKLTIGFYHMQPGSLKVKVGDTVSAGTPLGTEGASGNVTGQHLHMEFFPGKIDDPWVPINETVDPLPILQQQGVRL</sequence>
<feature type="domain" description="Transglycosylase SLT" evidence="2">
    <location>
        <begin position="84"/>
        <end position="199"/>
    </location>
</feature>
<dbReference type="Pfam" id="PF01551">
    <property type="entry name" value="Peptidase_M23"/>
    <property type="match status" value="1"/>
</dbReference>
<keyword evidence="4" id="KW-0614">Plasmid</keyword>
<reference evidence="4" key="1">
    <citation type="submission" date="2022-07" db="EMBL/GenBank/DDBJ databases">
        <authorList>
            <person name="Wu T."/>
        </authorList>
    </citation>
    <scope>NUCLEOTIDE SEQUENCE</scope>
    <source>
        <strain evidence="4">SD-1</strain>
        <plasmid evidence="4">unnamed4</plasmid>
    </source>
</reference>
<evidence type="ECO:0000256" key="1">
    <source>
        <dbReference type="SAM" id="Phobius"/>
    </source>
</evidence>
<dbReference type="SUPFAM" id="SSF51261">
    <property type="entry name" value="Duplicated hybrid motif"/>
    <property type="match status" value="1"/>
</dbReference>
<dbReference type="PANTHER" id="PTHR37423:SF2">
    <property type="entry name" value="MEMBRANE-BOUND LYTIC MUREIN TRANSGLYCOSYLASE C"/>
    <property type="match status" value="1"/>
</dbReference>
<feature type="transmembrane region" description="Helical" evidence="1">
    <location>
        <begin position="15"/>
        <end position="41"/>
    </location>
</feature>
<dbReference type="CDD" id="cd12797">
    <property type="entry name" value="M23_peptidase"/>
    <property type="match status" value="1"/>
</dbReference>
<keyword evidence="1" id="KW-0472">Membrane</keyword>
<dbReference type="Pfam" id="PF01464">
    <property type="entry name" value="SLT"/>
    <property type="match status" value="1"/>
</dbReference>
<name>A0AAX3EPY9_PAEUR</name>
<evidence type="ECO:0000259" key="3">
    <source>
        <dbReference type="Pfam" id="PF01551"/>
    </source>
</evidence>
<dbReference type="SUPFAM" id="SSF53955">
    <property type="entry name" value="Lysozyme-like"/>
    <property type="match status" value="1"/>
</dbReference>
<dbReference type="AlphaFoldDB" id="A0AAX3EPY9"/>
<geneLocation type="plasmid" evidence="4 5">
    <name>unnamed4</name>
</geneLocation>
<keyword evidence="5" id="KW-1185">Reference proteome</keyword>
<dbReference type="InterPro" id="IPR011055">
    <property type="entry name" value="Dup_hybrid_motif"/>
</dbReference>
<feature type="domain" description="M23ase beta-sheet core" evidence="3">
    <location>
        <begin position="261"/>
        <end position="353"/>
    </location>
</feature>
<gene>
    <name evidence="4" type="ORF">NL394_23485</name>
</gene>
<dbReference type="InterPro" id="IPR016047">
    <property type="entry name" value="M23ase_b-sheet_dom"/>
</dbReference>
<evidence type="ECO:0000313" key="5">
    <source>
        <dbReference type="Proteomes" id="UP001163293"/>
    </source>
</evidence>
<proteinExistence type="predicted"/>
<evidence type="ECO:0000259" key="2">
    <source>
        <dbReference type="Pfam" id="PF01464"/>
    </source>
</evidence>
<dbReference type="InterPro" id="IPR008258">
    <property type="entry name" value="Transglycosylase_SLT_dom_1"/>
</dbReference>
<protein>
    <submittedName>
        <fullName evidence="4">Transglycosylase SLT domain-containing protein</fullName>
    </submittedName>
</protein>
<evidence type="ECO:0000313" key="4">
    <source>
        <dbReference type="EMBL" id="UYW00115.1"/>
    </source>
</evidence>
<organism evidence="4 5">
    <name type="scientific">Paenarthrobacter ureafaciens</name>
    <dbReference type="NCBI Taxonomy" id="37931"/>
    <lineage>
        <taxon>Bacteria</taxon>
        <taxon>Bacillati</taxon>
        <taxon>Actinomycetota</taxon>
        <taxon>Actinomycetes</taxon>
        <taxon>Micrococcales</taxon>
        <taxon>Micrococcaceae</taxon>
        <taxon>Paenarthrobacter</taxon>
    </lineage>
</organism>
<dbReference type="RefSeq" id="WP_264398878.1">
    <property type="nucleotide sequence ID" value="NZ_CP101183.1"/>
</dbReference>
<dbReference type="Gene3D" id="2.70.70.10">
    <property type="entry name" value="Glucose Permease (Domain IIA)"/>
    <property type="match status" value="1"/>
</dbReference>
<dbReference type="PANTHER" id="PTHR37423">
    <property type="entry name" value="SOLUBLE LYTIC MUREIN TRANSGLYCOSYLASE-RELATED"/>
    <property type="match status" value="1"/>
</dbReference>